<name>A0AAV3SZE1_9EURY</name>
<dbReference type="Proteomes" id="UP001500194">
    <property type="component" value="Unassembled WGS sequence"/>
</dbReference>
<gene>
    <name evidence="1" type="ORF">GCM10009019_08370</name>
</gene>
<evidence type="ECO:0008006" key="3">
    <source>
        <dbReference type="Google" id="ProtNLM"/>
    </source>
</evidence>
<evidence type="ECO:0000313" key="1">
    <source>
        <dbReference type="EMBL" id="GAA0648183.1"/>
    </source>
</evidence>
<accession>A0AAV3SZE1</accession>
<reference evidence="1 2" key="1">
    <citation type="journal article" date="2019" name="Int. J. Syst. Evol. Microbiol.">
        <title>The Global Catalogue of Microorganisms (GCM) 10K type strain sequencing project: providing services to taxonomists for standard genome sequencing and annotation.</title>
        <authorList>
            <consortium name="The Broad Institute Genomics Platform"/>
            <consortium name="The Broad Institute Genome Sequencing Center for Infectious Disease"/>
            <person name="Wu L."/>
            <person name="Ma J."/>
        </authorList>
    </citation>
    <scope>NUCLEOTIDE SEQUENCE [LARGE SCALE GENOMIC DNA]</scope>
    <source>
        <strain evidence="1 2">JCM 16327</strain>
    </source>
</reference>
<dbReference type="EMBL" id="BAAADU010000002">
    <property type="protein sequence ID" value="GAA0648183.1"/>
    <property type="molecule type" value="Genomic_DNA"/>
</dbReference>
<dbReference type="GeneID" id="68572040"/>
<sequence length="79" mass="8467">MATLTPEDEGKFLVDIEGEQLGIVTAVEDNTAWVDPEPGLGESVLAAFGWTEKGEDDYTVSGDAVDTVTDEEVRVHADI</sequence>
<organism evidence="1 2">
    <name type="scientific">Salarchaeum japonicum</name>
    <dbReference type="NCBI Taxonomy" id="555573"/>
    <lineage>
        <taxon>Archaea</taxon>
        <taxon>Methanobacteriati</taxon>
        <taxon>Methanobacteriota</taxon>
        <taxon>Stenosarchaea group</taxon>
        <taxon>Halobacteria</taxon>
        <taxon>Halobacteriales</taxon>
        <taxon>Halobacteriaceae</taxon>
    </lineage>
</organism>
<dbReference type="RefSeq" id="WP_227261456.1">
    <property type="nucleotide sequence ID" value="NZ_BAAADU010000002.1"/>
</dbReference>
<protein>
    <recommendedName>
        <fullName evidence="3">PRC-barrel domain containing protein</fullName>
    </recommendedName>
</protein>
<dbReference type="AlphaFoldDB" id="A0AAV3SZE1"/>
<comment type="caution">
    <text evidence="1">The sequence shown here is derived from an EMBL/GenBank/DDBJ whole genome shotgun (WGS) entry which is preliminary data.</text>
</comment>
<evidence type="ECO:0000313" key="2">
    <source>
        <dbReference type="Proteomes" id="UP001500194"/>
    </source>
</evidence>
<proteinExistence type="predicted"/>
<keyword evidence="2" id="KW-1185">Reference proteome</keyword>